<keyword evidence="9" id="KW-0234">DNA repair</keyword>
<dbReference type="FunFam" id="1.10.579.10:FF:000002">
    <property type="entry name" value="Deoxyribodipyrimidine photolyase"/>
    <property type="match status" value="1"/>
</dbReference>
<keyword evidence="5" id="KW-0285">Flavoprotein</keyword>
<keyword evidence="15" id="KW-1185">Reference proteome</keyword>
<dbReference type="InterPro" id="IPR008148">
    <property type="entry name" value="DNA_photolyase_2"/>
</dbReference>
<comment type="catalytic activity">
    <reaction evidence="12">
        <text>cyclobutadipyrimidine (in DNA) = 2 pyrimidine residues (in DNA).</text>
        <dbReference type="EC" id="4.1.99.3"/>
    </reaction>
</comment>
<comment type="cofactor">
    <cofactor evidence="1">
        <name>FAD</name>
        <dbReference type="ChEBI" id="CHEBI:57692"/>
    </cofactor>
</comment>
<evidence type="ECO:0000313" key="15">
    <source>
        <dbReference type="Proteomes" id="UP001566132"/>
    </source>
</evidence>
<evidence type="ECO:0000256" key="6">
    <source>
        <dbReference type="ARBA" id="ARBA00022763"/>
    </source>
</evidence>
<dbReference type="GO" id="GO:0003677">
    <property type="term" value="F:DNA binding"/>
    <property type="evidence" value="ECO:0007669"/>
    <property type="project" value="UniProtKB-KW"/>
</dbReference>
<keyword evidence="8" id="KW-0238">DNA-binding</keyword>
<keyword evidence="6" id="KW-0227">DNA damage</keyword>
<reference evidence="14 15" key="1">
    <citation type="submission" date="2024-05" db="EMBL/GenBank/DDBJ databases">
        <title>Genetic variation in Jamaican populations of the coffee berry borer (Hypothenemus hampei).</title>
        <authorList>
            <person name="Errbii M."/>
            <person name="Myrie A."/>
        </authorList>
    </citation>
    <scope>NUCLEOTIDE SEQUENCE [LARGE SCALE GENOMIC DNA]</scope>
    <source>
        <strain evidence="14">JA-Hopewell-2020-01-JO</strain>
        <tissue evidence="14">Whole body</tissue>
    </source>
</reference>
<feature type="domain" description="Photolyase/cryptochrome alpha/beta" evidence="13">
    <location>
        <begin position="62"/>
        <end position="194"/>
    </location>
</feature>
<dbReference type="NCBIfam" id="TIGR00591">
    <property type="entry name" value="phr2"/>
    <property type="match status" value="1"/>
</dbReference>
<evidence type="ECO:0000256" key="4">
    <source>
        <dbReference type="ARBA" id="ARBA00014046"/>
    </source>
</evidence>
<evidence type="ECO:0000256" key="8">
    <source>
        <dbReference type="ARBA" id="ARBA00023125"/>
    </source>
</evidence>
<dbReference type="InterPro" id="IPR036134">
    <property type="entry name" value="Crypto/Photolyase_FAD-like_sf"/>
</dbReference>
<dbReference type="InterPro" id="IPR052219">
    <property type="entry name" value="Photolyase_Class-2"/>
</dbReference>
<dbReference type="EMBL" id="JBDJPC010000005">
    <property type="protein sequence ID" value="KAL1501530.1"/>
    <property type="molecule type" value="Genomic_DNA"/>
</dbReference>
<proteinExistence type="inferred from homology"/>
<evidence type="ECO:0000256" key="5">
    <source>
        <dbReference type="ARBA" id="ARBA00022630"/>
    </source>
</evidence>
<evidence type="ECO:0000313" key="14">
    <source>
        <dbReference type="EMBL" id="KAL1501530.1"/>
    </source>
</evidence>
<evidence type="ECO:0000256" key="7">
    <source>
        <dbReference type="ARBA" id="ARBA00022827"/>
    </source>
</evidence>
<dbReference type="PROSITE" id="PS51645">
    <property type="entry name" value="PHR_CRY_ALPHA_BETA"/>
    <property type="match status" value="1"/>
</dbReference>
<evidence type="ECO:0000256" key="11">
    <source>
        <dbReference type="ARBA" id="ARBA00031671"/>
    </source>
</evidence>
<dbReference type="SUPFAM" id="SSF52425">
    <property type="entry name" value="Cryptochrome/photolyase, N-terminal domain"/>
    <property type="match status" value="1"/>
</dbReference>
<evidence type="ECO:0000256" key="12">
    <source>
        <dbReference type="ARBA" id="ARBA00033999"/>
    </source>
</evidence>
<evidence type="ECO:0000256" key="2">
    <source>
        <dbReference type="ARBA" id="ARBA00006409"/>
    </source>
</evidence>
<dbReference type="GO" id="GO:0006281">
    <property type="term" value="P:DNA repair"/>
    <property type="evidence" value="ECO:0007669"/>
    <property type="project" value="UniProtKB-KW"/>
</dbReference>
<evidence type="ECO:0000256" key="10">
    <source>
        <dbReference type="ARBA" id="ARBA00023239"/>
    </source>
</evidence>
<organism evidence="14 15">
    <name type="scientific">Hypothenemus hampei</name>
    <name type="common">Coffee berry borer</name>
    <dbReference type="NCBI Taxonomy" id="57062"/>
    <lineage>
        <taxon>Eukaryota</taxon>
        <taxon>Metazoa</taxon>
        <taxon>Ecdysozoa</taxon>
        <taxon>Arthropoda</taxon>
        <taxon>Hexapoda</taxon>
        <taxon>Insecta</taxon>
        <taxon>Pterygota</taxon>
        <taxon>Neoptera</taxon>
        <taxon>Endopterygota</taxon>
        <taxon>Coleoptera</taxon>
        <taxon>Polyphaga</taxon>
        <taxon>Cucujiformia</taxon>
        <taxon>Curculionidae</taxon>
        <taxon>Scolytinae</taxon>
        <taxon>Hypothenemus</taxon>
    </lineage>
</organism>
<dbReference type="SUPFAM" id="SSF48173">
    <property type="entry name" value="Cryptochrome/photolyase FAD-binding domain"/>
    <property type="match status" value="1"/>
</dbReference>
<comment type="similarity">
    <text evidence="2">Belongs to the DNA photolyase class-2 family.</text>
</comment>
<evidence type="ECO:0000256" key="1">
    <source>
        <dbReference type="ARBA" id="ARBA00001974"/>
    </source>
</evidence>
<evidence type="ECO:0000259" key="13">
    <source>
        <dbReference type="PROSITE" id="PS51645"/>
    </source>
</evidence>
<dbReference type="PANTHER" id="PTHR10211">
    <property type="entry name" value="DEOXYRIBODIPYRIMIDINE PHOTOLYASE"/>
    <property type="match status" value="1"/>
</dbReference>
<dbReference type="FunFam" id="3.40.50.620:FF:000110">
    <property type="entry name" value="Deoxyribodipyrimidine photolyase"/>
    <property type="match status" value="1"/>
</dbReference>
<dbReference type="Gene3D" id="3.40.50.620">
    <property type="entry name" value="HUPs"/>
    <property type="match status" value="1"/>
</dbReference>
<evidence type="ECO:0000256" key="9">
    <source>
        <dbReference type="ARBA" id="ARBA00023204"/>
    </source>
</evidence>
<dbReference type="Pfam" id="PF00875">
    <property type="entry name" value="DNA_photolyase"/>
    <property type="match status" value="1"/>
</dbReference>
<dbReference type="InterPro" id="IPR036155">
    <property type="entry name" value="Crypto/Photolyase_N_sf"/>
</dbReference>
<keyword evidence="7" id="KW-0274">FAD</keyword>
<dbReference type="Proteomes" id="UP001566132">
    <property type="component" value="Unassembled WGS sequence"/>
</dbReference>
<dbReference type="Gene3D" id="1.25.40.80">
    <property type="match status" value="1"/>
</dbReference>
<keyword evidence="10" id="KW-0456">Lyase</keyword>
<dbReference type="EC" id="4.1.99.3" evidence="3"/>
<gene>
    <name evidence="14" type="ORF">ABEB36_006835</name>
</gene>
<dbReference type="AlphaFoldDB" id="A0ABD1ESE5"/>
<dbReference type="GO" id="GO:0003904">
    <property type="term" value="F:deoxyribodipyrimidine photo-lyase activity"/>
    <property type="evidence" value="ECO:0007669"/>
    <property type="project" value="UniProtKB-EC"/>
</dbReference>
<sequence>MSSLKLRDANGSIAMKLCDFDEFLFEIAQSRKSQGDTILKFPFNKSRCRILSKTTEIIESAKGVLYWMSRDCRIHDNWALLYAQRLALKNKQPLYVCFTLFEAYYQYPTRRHQRFLLDGLKCVDEQCKSINVKFYLLQASPSNLAQLVKENNLGAVVCDFTPLKQPCKWLSVFLEKVPFDIPVIQVDAHNIVPAWILSDKQEVMARTLRPKINKNLPEYLTGFPEVTKHPYKGKLINIPLVEPVIQKVSWDIPEIPDIKAGEREGFKMLHTFLQERLRHYGITSNDPSLNQTSNLSFWLNFGHISAQRVALEVQSLENVHKLPVDRFLEELIVRRELADNYCLYNNNYDNIKGAAEWAQKTLLDHAIDKRNYIYSRREFEMAKTHDLIWNAAQKQLRVEGKIHGYMRMYWCKKILEWTESPDKALEIALWLNDVYALDGNDPNGFVGVMWSICGVHDQGWKERKIFGKIRYMVDYSLKRKFNIKAYCDQYLNEKS</sequence>
<accession>A0ABD1ESE5</accession>
<evidence type="ECO:0000256" key="3">
    <source>
        <dbReference type="ARBA" id="ARBA00013149"/>
    </source>
</evidence>
<dbReference type="InterPro" id="IPR006050">
    <property type="entry name" value="DNA_photolyase_N"/>
</dbReference>
<protein>
    <recommendedName>
        <fullName evidence="4">Deoxyribodipyrimidine photo-lyase</fullName>
        <ecNumber evidence="3">4.1.99.3</ecNumber>
    </recommendedName>
    <alternativeName>
        <fullName evidence="11">DNA photolyase</fullName>
    </alternativeName>
</protein>
<comment type="caution">
    <text evidence="14">The sequence shown here is derived from an EMBL/GenBank/DDBJ whole genome shotgun (WGS) entry which is preliminary data.</text>
</comment>
<name>A0ABD1ESE5_HYPHA</name>
<dbReference type="Gene3D" id="1.10.579.10">
    <property type="entry name" value="DNA Cyclobutane Dipyrimidine Photolyase, subunit A, domain 3"/>
    <property type="match status" value="1"/>
</dbReference>
<dbReference type="InterPro" id="IPR014729">
    <property type="entry name" value="Rossmann-like_a/b/a_fold"/>
</dbReference>
<dbReference type="PANTHER" id="PTHR10211:SF0">
    <property type="entry name" value="DEOXYRIBODIPYRIMIDINE PHOTO-LYASE"/>
    <property type="match status" value="1"/>
</dbReference>